<dbReference type="Pfam" id="PF01400">
    <property type="entry name" value="Astacin"/>
    <property type="match status" value="1"/>
</dbReference>
<dbReference type="SUPFAM" id="SSF55486">
    <property type="entry name" value="Metalloproteases ('zincins'), catalytic domain"/>
    <property type="match status" value="1"/>
</dbReference>
<evidence type="ECO:0000259" key="2">
    <source>
        <dbReference type="Pfam" id="PF01400"/>
    </source>
</evidence>
<feature type="compositionally biased region" description="Polar residues" evidence="1">
    <location>
        <begin position="422"/>
        <end position="433"/>
    </location>
</feature>
<dbReference type="EMBL" id="JAUTXT010000001">
    <property type="protein sequence ID" value="KAK3680215.1"/>
    <property type="molecule type" value="Genomic_DNA"/>
</dbReference>
<protein>
    <recommendedName>
        <fullName evidence="2">Peptidase M12A domain-containing protein</fullName>
    </recommendedName>
</protein>
<keyword evidence="4" id="KW-1185">Reference proteome</keyword>
<evidence type="ECO:0000313" key="4">
    <source>
        <dbReference type="Proteomes" id="UP001274830"/>
    </source>
</evidence>
<dbReference type="AlphaFoldDB" id="A0AAE0WYJ9"/>
<reference evidence="3" key="1">
    <citation type="submission" date="2023-07" db="EMBL/GenBank/DDBJ databases">
        <title>Black Yeasts Isolated from many extreme environments.</title>
        <authorList>
            <person name="Coleine C."/>
            <person name="Stajich J.E."/>
            <person name="Selbmann L."/>
        </authorList>
    </citation>
    <scope>NUCLEOTIDE SEQUENCE</scope>
    <source>
        <strain evidence="3">CCFEE 5485</strain>
    </source>
</reference>
<feature type="domain" description="Peptidase M12A" evidence="2">
    <location>
        <begin position="136"/>
        <end position="178"/>
    </location>
</feature>
<dbReference type="InterPro" id="IPR001506">
    <property type="entry name" value="Peptidase_M12A"/>
</dbReference>
<sequence length="481" mass="52183">MFIPDFSCHPPAEKVEEEKVDIRCLCQKPADGETVGRTTVRISLAKSSTGAAESEEVESGPSKGVRVRSDTAGDRSAESDYGTGSEDEDEKTATCPDRSFSTYGFDSYHTDAIDPHRIIIADTREAGVKSQHLHNCQVSSLVHEMGHTMGLLHEHQRPDRDHFMKVDCTKLKSYKEAETLVMQPEYARDWEDEPELHERMARVCSESGPARKYLPMAATMIKCRPSATNDPKGWVLDPDLFNFGSIMIYGSTNLGEDSDVTRPPMVRKFPSGYRTKATVESGDGAKVILDEHFFEGGSARVVAQKDAAAALTPADMWKPMHTSEMIGNPAWGHQILEAIGPKWIEPTIPDVVNEELVPTVPPSQRWSKMFPGCCEEDLDEECAVVDMAKVLAEASCGKGPDSSDKETSHAGATGQIKHDTQPSDSHLTGSTENHGAATERIASSKSDESTAVGSGSSDGLKISCTGKGELASDSSKAETTS</sequence>
<organism evidence="3 4">
    <name type="scientific">Recurvomyces mirabilis</name>
    <dbReference type="NCBI Taxonomy" id="574656"/>
    <lineage>
        <taxon>Eukaryota</taxon>
        <taxon>Fungi</taxon>
        <taxon>Dikarya</taxon>
        <taxon>Ascomycota</taxon>
        <taxon>Pezizomycotina</taxon>
        <taxon>Dothideomycetes</taxon>
        <taxon>Dothideomycetidae</taxon>
        <taxon>Mycosphaerellales</taxon>
        <taxon>Teratosphaeriaceae</taxon>
        <taxon>Recurvomyces</taxon>
    </lineage>
</organism>
<dbReference type="GO" id="GO:0006508">
    <property type="term" value="P:proteolysis"/>
    <property type="evidence" value="ECO:0007669"/>
    <property type="project" value="InterPro"/>
</dbReference>
<feature type="region of interest" description="Disordered" evidence="1">
    <location>
        <begin position="45"/>
        <end position="96"/>
    </location>
</feature>
<evidence type="ECO:0000313" key="3">
    <source>
        <dbReference type="EMBL" id="KAK3680215.1"/>
    </source>
</evidence>
<evidence type="ECO:0000256" key="1">
    <source>
        <dbReference type="SAM" id="MobiDB-lite"/>
    </source>
</evidence>
<gene>
    <name evidence="3" type="ORF">LTR78_000593</name>
</gene>
<comment type="caution">
    <text evidence="3">The sequence shown here is derived from an EMBL/GenBank/DDBJ whole genome shotgun (WGS) entry which is preliminary data.</text>
</comment>
<feature type="region of interest" description="Disordered" evidence="1">
    <location>
        <begin position="395"/>
        <end position="481"/>
    </location>
</feature>
<dbReference type="Proteomes" id="UP001274830">
    <property type="component" value="Unassembled WGS sequence"/>
</dbReference>
<accession>A0AAE0WYJ9</accession>
<feature type="compositionally biased region" description="Polar residues" evidence="1">
    <location>
        <begin position="472"/>
        <end position="481"/>
    </location>
</feature>
<dbReference type="GO" id="GO:0004222">
    <property type="term" value="F:metalloendopeptidase activity"/>
    <property type="evidence" value="ECO:0007669"/>
    <property type="project" value="InterPro"/>
</dbReference>
<dbReference type="InterPro" id="IPR024079">
    <property type="entry name" value="MetalloPept_cat_dom_sf"/>
</dbReference>
<proteinExistence type="predicted"/>
<dbReference type="Gene3D" id="3.40.390.10">
    <property type="entry name" value="Collagenase (Catalytic Domain)"/>
    <property type="match status" value="1"/>
</dbReference>
<feature type="compositionally biased region" description="Basic and acidic residues" evidence="1">
    <location>
        <begin position="67"/>
        <end position="78"/>
    </location>
</feature>
<feature type="compositionally biased region" description="Polar residues" evidence="1">
    <location>
        <begin position="441"/>
        <end position="457"/>
    </location>
</feature>
<name>A0AAE0WYJ9_9PEZI</name>